<protein>
    <submittedName>
        <fullName evidence="1">Uncharacterized protein</fullName>
    </submittedName>
</protein>
<accession>A0AC60P0E3</accession>
<sequence length="67" mass="8024">MSTLAEYQWLNDKVAAEGHSVVRRWSRKMDLFSYDIVLVPLHFTMHWRLATIDFRKKHIAYRRCASA</sequence>
<evidence type="ECO:0000313" key="2">
    <source>
        <dbReference type="Proteomes" id="UP000805193"/>
    </source>
</evidence>
<dbReference type="Proteomes" id="UP000805193">
    <property type="component" value="Unassembled WGS sequence"/>
</dbReference>
<reference evidence="1 2" key="1">
    <citation type="journal article" date="2020" name="Cell">
        <title>Large-Scale Comparative Analyses of Tick Genomes Elucidate Their Genetic Diversity and Vector Capacities.</title>
        <authorList>
            <consortium name="Tick Genome and Microbiome Consortium (TIGMIC)"/>
            <person name="Jia N."/>
            <person name="Wang J."/>
            <person name="Shi W."/>
            <person name="Du L."/>
            <person name="Sun Y."/>
            <person name="Zhan W."/>
            <person name="Jiang J.F."/>
            <person name="Wang Q."/>
            <person name="Zhang B."/>
            <person name="Ji P."/>
            <person name="Bell-Sakyi L."/>
            <person name="Cui X.M."/>
            <person name="Yuan T.T."/>
            <person name="Jiang B.G."/>
            <person name="Yang W.F."/>
            <person name="Lam T.T."/>
            <person name="Chang Q.C."/>
            <person name="Ding S.J."/>
            <person name="Wang X.J."/>
            <person name="Zhu J.G."/>
            <person name="Ruan X.D."/>
            <person name="Zhao L."/>
            <person name="Wei J.T."/>
            <person name="Ye R.Z."/>
            <person name="Que T.C."/>
            <person name="Du C.H."/>
            <person name="Zhou Y.H."/>
            <person name="Cheng J.X."/>
            <person name="Dai P.F."/>
            <person name="Guo W.B."/>
            <person name="Han X.H."/>
            <person name="Huang E.J."/>
            <person name="Li L.F."/>
            <person name="Wei W."/>
            <person name="Gao Y.C."/>
            <person name="Liu J.Z."/>
            <person name="Shao H.Z."/>
            <person name="Wang X."/>
            <person name="Wang C.C."/>
            <person name="Yang T.C."/>
            <person name="Huo Q.B."/>
            <person name="Li W."/>
            <person name="Chen H.Y."/>
            <person name="Chen S.E."/>
            <person name="Zhou L.G."/>
            <person name="Ni X.B."/>
            <person name="Tian J.H."/>
            <person name="Sheng Y."/>
            <person name="Liu T."/>
            <person name="Pan Y.S."/>
            <person name="Xia L.Y."/>
            <person name="Li J."/>
            <person name="Zhao F."/>
            <person name="Cao W.C."/>
        </authorList>
    </citation>
    <scope>NUCLEOTIDE SEQUENCE [LARGE SCALE GENOMIC DNA]</scope>
    <source>
        <strain evidence="1">Iper-2018</strain>
    </source>
</reference>
<dbReference type="EMBL" id="JABSTQ010011312">
    <property type="protein sequence ID" value="KAG0412905.1"/>
    <property type="molecule type" value="Genomic_DNA"/>
</dbReference>
<keyword evidence="2" id="KW-1185">Reference proteome</keyword>
<proteinExistence type="predicted"/>
<organism evidence="1 2">
    <name type="scientific">Ixodes persulcatus</name>
    <name type="common">Taiga tick</name>
    <dbReference type="NCBI Taxonomy" id="34615"/>
    <lineage>
        <taxon>Eukaryota</taxon>
        <taxon>Metazoa</taxon>
        <taxon>Ecdysozoa</taxon>
        <taxon>Arthropoda</taxon>
        <taxon>Chelicerata</taxon>
        <taxon>Arachnida</taxon>
        <taxon>Acari</taxon>
        <taxon>Parasitiformes</taxon>
        <taxon>Ixodida</taxon>
        <taxon>Ixodoidea</taxon>
        <taxon>Ixodidae</taxon>
        <taxon>Ixodinae</taxon>
        <taxon>Ixodes</taxon>
    </lineage>
</organism>
<gene>
    <name evidence="1" type="ORF">HPB47_009950</name>
</gene>
<evidence type="ECO:0000313" key="1">
    <source>
        <dbReference type="EMBL" id="KAG0412905.1"/>
    </source>
</evidence>
<comment type="caution">
    <text evidence="1">The sequence shown here is derived from an EMBL/GenBank/DDBJ whole genome shotgun (WGS) entry which is preliminary data.</text>
</comment>
<name>A0AC60P0E3_IXOPE</name>